<dbReference type="PANTHER" id="PTHR36722:SF1">
    <property type="entry name" value="TYPE 2 DNA TOPOISOMERASE 6 SUBUNIT B-LIKE"/>
    <property type="match status" value="1"/>
</dbReference>
<proteinExistence type="predicted"/>
<evidence type="ECO:0000313" key="1">
    <source>
        <dbReference type="EMBL" id="MED6145938.1"/>
    </source>
</evidence>
<dbReference type="PANTHER" id="PTHR36722">
    <property type="entry name" value="TYPE 2 DNA TOPOISOMERASE 6 SUBUNIT B-LIKE"/>
    <property type="match status" value="1"/>
</dbReference>
<name>A0ABU6TDI4_9FABA</name>
<organism evidence="1 2">
    <name type="scientific">Stylosanthes scabra</name>
    <dbReference type="NCBI Taxonomy" id="79078"/>
    <lineage>
        <taxon>Eukaryota</taxon>
        <taxon>Viridiplantae</taxon>
        <taxon>Streptophyta</taxon>
        <taxon>Embryophyta</taxon>
        <taxon>Tracheophyta</taxon>
        <taxon>Spermatophyta</taxon>
        <taxon>Magnoliopsida</taxon>
        <taxon>eudicotyledons</taxon>
        <taxon>Gunneridae</taxon>
        <taxon>Pentapetalae</taxon>
        <taxon>rosids</taxon>
        <taxon>fabids</taxon>
        <taxon>Fabales</taxon>
        <taxon>Fabaceae</taxon>
        <taxon>Papilionoideae</taxon>
        <taxon>50 kb inversion clade</taxon>
        <taxon>dalbergioids sensu lato</taxon>
        <taxon>Dalbergieae</taxon>
        <taxon>Pterocarpus clade</taxon>
        <taxon>Stylosanthes</taxon>
    </lineage>
</organism>
<comment type="caution">
    <text evidence="1">The sequence shown here is derived from an EMBL/GenBank/DDBJ whole genome shotgun (WGS) entry which is preliminary data.</text>
</comment>
<reference evidence="1 2" key="1">
    <citation type="journal article" date="2023" name="Plants (Basel)">
        <title>Bridging the Gap: Combining Genomics and Transcriptomics Approaches to Understand Stylosanthes scabra, an Orphan Legume from the Brazilian Caatinga.</title>
        <authorList>
            <person name="Ferreira-Neto J.R.C."/>
            <person name="da Silva M.D."/>
            <person name="Binneck E."/>
            <person name="de Melo N.F."/>
            <person name="da Silva R.H."/>
            <person name="de Melo A.L.T.M."/>
            <person name="Pandolfi V."/>
            <person name="Bustamante F.O."/>
            <person name="Brasileiro-Vidal A.C."/>
            <person name="Benko-Iseppon A.M."/>
        </authorList>
    </citation>
    <scope>NUCLEOTIDE SEQUENCE [LARGE SCALE GENOMIC DNA]</scope>
    <source>
        <tissue evidence="1">Leaves</tissue>
    </source>
</reference>
<evidence type="ECO:0000313" key="2">
    <source>
        <dbReference type="Proteomes" id="UP001341840"/>
    </source>
</evidence>
<sequence length="252" mass="28343">MPIIGSDLQNLDDSRSIFVFFSSSLNGSEVCLSSSVSIDLLVAEIHDFLQKMMILSIPNVATHLVAEDCDVPGSRYEKVFLPNGDKELPISVSNIDLLESGFEDYVLRHGNTLSNKCHCCFPNWEQLKVGIGVACSNENHQQNELVMEVVIIISNMSVDNTECFRKYGDKTEVLYFEDFSPGTISKSFMKALKGIDWKSYGLKLRGIVQQDGFTLLEWENLTRDTHIDIVLHSYHKQYPAFKGSFLALSDTV</sequence>
<dbReference type="InterPro" id="IPR034566">
    <property type="entry name" value="MTOPVIB_plant"/>
</dbReference>
<dbReference type="EMBL" id="JASCZI010090742">
    <property type="protein sequence ID" value="MED6145938.1"/>
    <property type="molecule type" value="Genomic_DNA"/>
</dbReference>
<dbReference type="Proteomes" id="UP001341840">
    <property type="component" value="Unassembled WGS sequence"/>
</dbReference>
<accession>A0ABU6TDI4</accession>
<protein>
    <submittedName>
        <fullName evidence="1">Uncharacterized protein</fullName>
    </submittedName>
</protein>
<gene>
    <name evidence="1" type="ORF">PIB30_029673</name>
</gene>
<keyword evidence="2" id="KW-1185">Reference proteome</keyword>